<dbReference type="SUPFAM" id="SSF56112">
    <property type="entry name" value="Protein kinase-like (PK-like)"/>
    <property type="match status" value="1"/>
</dbReference>
<keyword evidence="2" id="KW-0547">Nucleotide-binding</keyword>
<evidence type="ECO:0000256" key="4">
    <source>
        <dbReference type="ARBA" id="ARBA00022840"/>
    </source>
</evidence>
<evidence type="ECO:0000256" key="3">
    <source>
        <dbReference type="ARBA" id="ARBA00022777"/>
    </source>
</evidence>
<dbReference type="AlphaFoldDB" id="A0A8J3I0C4"/>
<reference evidence="6" key="1">
    <citation type="submission" date="2020-10" db="EMBL/GenBank/DDBJ databases">
        <title>Taxonomic study of unclassified bacteria belonging to the class Ktedonobacteria.</title>
        <authorList>
            <person name="Yabe S."/>
            <person name="Wang C.M."/>
            <person name="Zheng Y."/>
            <person name="Sakai Y."/>
            <person name="Cavaletti L."/>
            <person name="Monciardini P."/>
            <person name="Donadio S."/>
        </authorList>
    </citation>
    <scope>NUCLEOTIDE SEQUENCE</scope>
    <source>
        <strain evidence="6">SOSP1-1</strain>
    </source>
</reference>
<evidence type="ECO:0000259" key="5">
    <source>
        <dbReference type="PROSITE" id="PS50011"/>
    </source>
</evidence>
<dbReference type="PROSITE" id="PS00108">
    <property type="entry name" value="PROTEIN_KINASE_ST"/>
    <property type="match status" value="1"/>
</dbReference>
<protein>
    <recommendedName>
        <fullName evidence="5">Protein kinase domain-containing protein</fullName>
    </recommendedName>
</protein>
<dbReference type="SMART" id="SM00220">
    <property type="entry name" value="S_TKc"/>
    <property type="match status" value="1"/>
</dbReference>
<gene>
    <name evidence="6" type="ORF">KSX_51570</name>
</gene>
<feature type="domain" description="Protein kinase" evidence="5">
    <location>
        <begin position="1"/>
        <end position="182"/>
    </location>
</feature>
<organism evidence="6 7">
    <name type="scientific">Ktedonospora formicarum</name>
    <dbReference type="NCBI Taxonomy" id="2778364"/>
    <lineage>
        <taxon>Bacteria</taxon>
        <taxon>Bacillati</taxon>
        <taxon>Chloroflexota</taxon>
        <taxon>Ktedonobacteria</taxon>
        <taxon>Ktedonobacterales</taxon>
        <taxon>Ktedonobacteraceae</taxon>
        <taxon>Ktedonospora</taxon>
    </lineage>
</organism>
<dbReference type="Pfam" id="PF00069">
    <property type="entry name" value="Pkinase"/>
    <property type="match status" value="1"/>
</dbReference>
<dbReference type="GO" id="GO:0004674">
    <property type="term" value="F:protein serine/threonine kinase activity"/>
    <property type="evidence" value="ECO:0007669"/>
    <property type="project" value="TreeGrafter"/>
</dbReference>
<keyword evidence="1" id="KW-0808">Transferase</keyword>
<dbReference type="CDD" id="cd14014">
    <property type="entry name" value="STKc_PknB_like"/>
    <property type="match status" value="1"/>
</dbReference>
<evidence type="ECO:0000256" key="1">
    <source>
        <dbReference type="ARBA" id="ARBA00022679"/>
    </source>
</evidence>
<dbReference type="PANTHER" id="PTHR43289">
    <property type="entry name" value="MITOGEN-ACTIVATED PROTEIN KINASE KINASE KINASE 20-RELATED"/>
    <property type="match status" value="1"/>
</dbReference>
<name>A0A8J3I0C4_9CHLR</name>
<dbReference type="GO" id="GO:0005524">
    <property type="term" value="F:ATP binding"/>
    <property type="evidence" value="ECO:0007669"/>
    <property type="project" value="UniProtKB-KW"/>
</dbReference>
<dbReference type="PANTHER" id="PTHR43289:SF34">
    <property type="entry name" value="SERINE_THREONINE-PROTEIN KINASE YBDM-RELATED"/>
    <property type="match status" value="1"/>
</dbReference>
<evidence type="ECO:0000313" key="7">
    <source>
        <dbReference type="Proteomes" id="UP000612362"/>
    </source>
</evidence>
<evidence type="ECO:0000313" key="6">
    <source>
        <dbReference type="EMBL" id="GHO46994.1"/>
    </source>
</evidence>
<dbReference type="EMBL" id="BNJF01000002">
    <property type="protein sequence ID" value="GHO46994.1"/>
    <property type="molecule type" value="Genomic_DNA"/>
</dbReference>
<accession>A0A8J3I0C4</accession>
<sequence length="312" mass="34687">MDFAPHGSLRDRHKRGEQVPFEAIVTYTNQAASALQFAHTHKYIHRDIKPENLLIGYHQEILVSDFGIAVVAQSTHMPTAQDMAGTVPYMAPEQIQAHSRPASDQYSLAITVYEWLTGRRPFNGTFTEIAVKQSTVPPPPPSQFVTIAPGTEQVILKALEKTPEQRFPDVNAFASALEQSRLGYTITSVQSVPSEIKKTQQVLEQVKAPPMPKLVEPTHSVNIETPLQPASRTPPYILQAPLPPPQYAMPMYTPYQYAQNNMMPYGADSIYAYPPIPQQQTLLPILQGETTKDGCALDRSVCCRGLDPLRLI</sequence>
<dbReference type="InterPro" id="IPR008271">
    <property type="entry name" value="Ser/Thr_kinase_AS"/>
</dbReference>
<dbReference type="InterPro" id="IPR000719">
    <property type="entry name" value="Prot_kinase_dom"/>
</dbReference>
<comment type="caution">
    <text evidence="6">The sequence shown here is derived from an EMBL/GenBank/DDBJ whole genome shotgun (WGS) entry which is preliminary data.</text>
</comment>
<dbReference type="Proteomes" id="UP000612362">
    <property type="component" value="Unassembled WGS sequence"/>
</dbReference>
<dbReference type="Gene3D" id="1.10.510.10">
    <property type="entry name" value="Transferase(Phosphotransferase) domain 1"/>
    <property type="match status" value="1"/>
</dbReference>
<proteinExistence type="predicted"/>
<keyword evidence="3" id="KW-0418">Kinase</keyword>
<keyword evidence="7" id="KW-1185">Reference proteome</keyword>
<evidence type="ECO:0000256" key="2">
    <source>
        <dbReference type="ARBA" id="ARBA00022741"/>
    </source>
</evidence>
<dbReference type="PROSITE" id="PS50011">
    <property type="entry name" value="PROTEIN_KINASE_DOM"/>
    <property type="match status" value="1"/>
</dbReference>
<keyword evidence="4" id="KW-0067">ATP-binding</keyword>
<dbReference type="InterPro" id="IPR011009">
    <property type="entry name" value="Kinase-like_dom_sf"/>
</dbReference>